<feature type="region of interest" description="Disordered" evidence="1">
    <location>
        <begin position="59"/>
        <end position="104"/>
    </location>
</feature>
<reference evidence="2 3" key="1">
    <citation type="submission" date="2019-05" db="EMBL/GenBank/DDBJ databases">
        <authorList>
            <person name="Stoner T.H."/>
            <person name="Aull H.G."/>
            <person name="Divens A.M."/>
            <person name="Zack K."/>
            <person name="Garlena R.A."/>
            <person name="Russell D.A."/>
            <person name="Pope W.H."/>
            <person name="Jacobs-Sera D."/>
            <person name="Hatfull G.F."/>
        </authorList>
    </citation>
    <scope>NUCLEOTIDE SEQUENCE [LARGE SCALE GENOMIC DNA]</scope>
</reference>
<protein>
    <submittedName>
        <fullName evidence="2">Uncharacterized protein</fullName>
    </submittedName>
</protein>
<keyword evidence="3" id="KW-1185">Reference proteome</keyword>
<sequence length="212" mass="22351">MKVSVKVTGSSGSLFGGTGNTVETKIEVDEEGFDTAGLMEVTHALGAVAGVIVRDIERRAEPATDPDVGTAYDGDADSEDAPEPERTADGTYVRDTGGTPDGAGDVVRLTWTKDGGSRLFFDTGEHYYSPEVVGKFATPMAVEYGDPEVHVSVIARLGETQGRAKAAEHPALTDIRASLGDAVLTFSEAQEVRNLALAGQKRGEERGIHDGR</sequence>
<gene>
    <name evidence="2" type="primary">59</name>
    <name evidence="2" type="ORF">PBI_CINNA_59</name>
</gene>
<dbReference type="RefSeq" id="YP_010751066.1">
    <property type="nucleotide sequence ID" value="NC_073365.1"/>
</dbReference>
<evidence type="ECO:0000313" key="3">
    <source>
        <dbReference type="Proteomes" id="UP000317804"/>
    </source>
</evidence>
<proteinExistence type="predicted"/>
<evidence type="ECO:0000256" key="1">
    <source>
        <dbReference type="SAM" id="MobiDB-lite"/>
    </source>
</evidence>
<accession>A0A514DDF1</accession>
<organism evidence="2 3">
    <name type="scientific">Microbacterium phage Cinna</name>
    <dbReference type="NCBI Taxonomy" id="2591215"/>
    <lineage>
        <taxon>Viruses</taxon>
        <taxon>Duplodnaviria</taxon>
        <taxon>Heunggongvirae</taxon>
        <taxon>Uroviricota</taxon>
        <taxon>Caudoviricetes</taxon>
        <taxon>Kutznervirinae</taxon>
        <taxon>Mementomorivirus</taxon>
        <taxon>Mementomorivirus cinna</taxon>
    </lineage>
</organism>
<name>A0A514DDF1_9CAUD</name>
<dbReference type="EMBL" id="MK937591">
    <property type="protein sequence ID" value="QDH91643.1"/>
    <property type="molecule type" value="Genomic_DNA"/>
</dbReference>
<dbReference type="KEGG" id="vg:80004727"/>
<evidence type="ECO:0000313" key="2">
    <source>
        <dbReference type="EMBL" id="QDH91643.1"/>
    </source>
</evidence>
<dbReference type="GeneID" id="80004727"/>
<dbReference type="Proteomes" id="UP000317804">
    <property type="component" value="Segment"/>
</dbReference>